<organism evidence="2 3">
    <name type="scientific">Nonomuraea endophytica</name>
    <dbReference type="NCBI Taxonomy" id="714136"/>
    <lineage>
        <taxon>Bacteria</taxon>
        <taxon>Bacillati</taxon>
        <taxon>Actinomycetota</taxon>
        <taxon>Actinomycetes</taxon>
        <taxon>Streptosporangiales</taxon>
        <taxon>Streptosporangiaceae</taxon>
        <taxon>Nonomuraea</taxon>
    </lineage>
</organism>
<reference evidence="2 3" key="1">
    <citation type="submission" date="2020-08" db="EMBL/GenBank/DDBJ databases">
        <title>Genomic Encyclopedia of Type Strains, Phase IV (KMG-IV): sequencing the most valuable type-strain genomes for metagenomic binning, comparative biology and taxonomic classification.</title>
        <authorList>
            <person name="Goeker M."/>
        </authorList>
    </citation>
    <scope>NUCLEOTIDE SEQUENCE [LARGE SCALE GENOMIC DNA]</scope>
    <source>
        <strain evidence="2 3">DSM 45385</strain>
    </source>
</reference>
<sequence>MARDAVWAVITGMYDAYTRGDRDGIDRRLHPEATIFDSDHAGLITTREQLDKVRDARPDEGRVTLSAYDEVVDVWGETALARYVLRVAFETGAPQIVRTTSVLRREGGEWRIVHVHENTL</sequence>
<comment type="caution">
    <text evidence="2">The sequence shown here is derived from an EMBL/GenBank/DDBJ whole genome shotgun (WGS) entry which is preliminary data.</text>
</comment>
<accession>A0A7W8A9U3</accession>
<name>A0A7W8A9U3_9ACTN</name>
<keyword evidence="3" id="KW-1185">Reference proteome</keyword>
<dbReference type="AlphaFoldDB" id="A0A7W8A9U3"/>
<feature type="domain" description="SnoaL-like" evidence="1">
    <location>
        <begin position="8"/>
        <end position="116"/>
    </location>
</feature>
<dbReference type="GO" id="GO:0016853">
    <property type="term" value="F:isomerase activity"/>
    <property type="evidence" value="ECO:0007669"/>
    <property type="project" value="UniProtKB-KW"/>
</dbReference>
<proteinExistence type="predicted"/>
<gene>
    <name evidence="2" type="ORF">HNR40_007189</name>
</gene>
<keyword evidence="2" id="KW-0413">Isomerase</keyword>
<dbReference type="RefSeq" id="WP_184969269.1">
    <property type="nucleotide sequence ID" value="NZ_JACHIN010000011.1"/>
</dbReference>
<dbReference type="InterPro" id="IPR037401">
    <property type="entry name" value="SnoaL-like"/>
</dbReference>
<dbReference type="EMBL" id="JACHIN010000011">
    <property type="protein sequence ID" value="MBB5081694.1"/>
    <property type="molecule type" value="Genomic_DNA"/>
</dbReference>
<protein>
    <submittedName>
        <fullName evidence="2">Ketosteroid isomerase-like protein</fullName>
    </submittedName>
</protein>
<dbReference type="SUPFAM" id="SSF54427">
    <property type="entry name" value="NTF2-like"/>
    <property type="match status" value="1"/>
</dbReference>
<dbReference type="InterPro" id="IPR032710">
    <property type="entry name" value="NTF2-like_dom_sf"/>
</dbReference>
<dbReference type="Proteomes" id="UP000568380">
    <property type="component" value="Unassembled WGS sequence"/>
</dbReference>
<dbReference type="Gene3D" id="3.10.450.50">
    <property type="match status" value="1"/>
</dbReference>
<evidence type="ECO:0000259" key="1">
    <source>
        <dbReference type="Pfam" id="PF13474"/>
    </source>
</evidence>
<evidence type="ECO:0000313" key="2">
    <source>
        <dbReference type="EMBL" id="MBB5081694.1"/>
    </source>
</evidence>
<evidence type="ECO:0000313" key="3">
    <source>
        <dbReference type="Proteomes" id="UP000568380"/>
    </source>
</evidence>
<dbReference type="Pfam" id="PF13474">
    <property type="entry name" value="SnoaL_3"/>
    <property type="match status" value="1"/>
</dbReference>